<evidence type="ECO:0000313" key="21">
    <source>
        <dbReference type="Proteomes" id="UP000217343"/>
    </source>
</evidence>
<evidence type="ECO:0000256" key="18">
    <source>
        <dbReference type="SAM" id="Phobius"/>
    </source>
</evidence>
<dbReference type="EC" id="7.2.2.14" evidence="4"/>
<dbReference type="SFLD" id="SFLDF00027">
    <property type="entry name" value="p-type_atpase"/>
    <property type="match status" value="1"/>
</dbReference>
<comment type="catalytic activity">
    <reaction evidence="17">
        <text>Mg(2+)(out) + ATP + H2O = Mg(2+)(in) + ADP + phosphate + H(+)</text>
        <dbReference type="Rhea" id="RHEA:10260"/>
        <dbReference type="ChEBI" id="CHEBI:15377"/>
        <dbReference type="ChEBI" id="CHEBI:15378"/>
        <dbReference type="ChEBI" id="CHEBI:18420"/>
        <dbReference type="ChEBI" id="CHEBI:30616"/>
        <dbReference type="ChEBI" id="CHEBI:43474"/>
        <dbReference type="ChEBI" id="CHEBI:456216"/>
        <dbReference type="EC" id="7.2.2.14"/>
    </reaction>
</comment>
<comment type="function">
    <text evidence="1">Mediates magnesium influx to the cytosol.</text>
</comment>
<evidence type="ECO:0000256" key="4">
    <source>
        <dbReference type="ARBA" id="ARBA00012786"/>
    </source>
</evidence>
<dbReference type="Pfam" id="PF00702">
    <property type="entry name" value="Hydrolase"/>
    <property type="match status" value="1"/>
</dbReference>
<feature type="domain" description="Cation-transporting P-type ATPase N-terminal" evidence="19">
    <location>
        <begin position="331"/>
        <end position="404"/>
    </location>
</feature>
<dbReference type="SFLD" id="SFLDG00002">
    <property type="entry name" value="C1.7:_P-type_atpase_like"/>
    <property type="match status" value="1"/>
</dbReference>
<dbReference type="NCBIfam" id="TIGR01524">
    <property type="entry name" value="ATPase-IIIB_Mg"/>
    <property type="match status" value="1"/>
</dbReference>
<dbReference type="SUPFAM" id="SSF81665">
    <property type="entry name" value="Calcium ATPase, transmembrane domain M"/>
    <property type="match status" value="1"/>
</dbReference>
<evidence type="ECO:0000256" key="12">
    <source>
        <dbReference type="ARBA" id="ARBA00022842"/>
    </source>
</evidence>
<dbReference type="Gene3D" id="1.20.1110.10">
    <property type="entry name" value="Calcium-transporting ATPase, transmembrane domain"/>
    <property type="match status" value="1"/>
</dbReference>
<dbReference type="PROSITE" id="PS00154">
    <property type="entry name" value="ATPASE_E1_E2"/>
    <property type="match status" value="1"/>
</dbReference>
<evidence type="ECO:0000256" key="6">
    <source>
        <dbReference type="ARBA" id="ARBA00022475"/>
    </source>
</evidence>
<dbReference type="InterPro" id="IPR023299">
    <property type="entry name" value="ATPase_P-typ_cyto_dom_N"/>
</dbReference>
<evidence type="ECO:0000256" key="15">
    <source>
        <dbReference type="ARBA" id="ARBA00023136"/>
    </source>
</evidence>
<dbReference type="Gene3D" id="2.70.150.10">
    <property type="entry name" value="Calcium-transporting ATPase, cytoplasmic transduction domain A"/>
    <property type="match status" value="1"/>
</dbReference>
<evidence type="ECO:0000256" key="13">
    <source>
        <dbReference type="ARBA" id="ARBA00022967"/>
    </source>
</evidence>
<feature type="transmembrane region" description="Helical" evidence="18">
    <location>
        <begin position="1066"/>
        <end position="1086"/>
    </location>
</feature>
<dbReference type="InterPro" id="IPR022791">
    <property type="entry name" value="L-PG_synthase/AglD"/>
</dbReference>
<feature type="transmembrane region" description="Helical" evidence="18">
    <location>
        <begin position="44"/>
        <end position="63"/>
    </location>
</feature>
<keyword evidence="7" id="KW-0997">Cell inner membrane</keyword>
<keyword evidence="8" id="KW-0597">Phosphoprotein</keyword>
<dbReference type="SUPFAM" id="SSF56784">
    <property type="entry name" value="HAD-like"/>
    <property type="match status" value="1"/>
</dbReference>
<proteinExistence type="inferred from homology"/>
<comment type="subcellular location">
    <subcellularLocation>
        <location evidence="2">Cell inner membrane</location>
        <topology evidence="2">Multi-pass membrane protein</topology>
    </subcellularLocation>
</comment>
<dbReference type="InterPro" id="IPR023298">
    <property type="entry name" value="ATPase_P-typ_TM_dom_sf"/>
</dbReference>
<dbReference type="PANTHER" id="PTHR42861">
    <property type="entry name" value="CALCIUM-TRANSPORTING ATPASE"/>
    <property type="match status" value="1"/>
</dbReference>
<dbReference type="SMART" id="SM00831">
    <property type="entry name" value="Cation_ATPase_N"/>
    <property type="match status" value="1"/>
</dbReference>
<dbReference type="GO" id="GO:0016887">
    <property type="term" value="F:ATP hydrolysis activity"/>
    <property type="evidence" value="ECO:0007669"/>
    <property type="project" value="InterPro"/>
</dbReference>
<feature type="transmembrane region" description="Helical" evidence="18">
    <location>
        <begin position="289"/>
        <end position="312"/>
    </location>
</feature>
<evidence type="ECO:0000256" key="11">
    <source>
        <dbReference type="ARBA" id="ARBA00022840"/>
    </source>
</evidence>
<dbReference type="GO" id="GO:0005524">
    <property type="term" value="F:ATP binding"/>
    <property type="evidence" value="ECO:0007669"/>
    <property type="project" value="UniProtKB-KW"/>
</dbReference>
<dbReference type="Pfam" id="PF00690">
    <property type="entry name" value="Cation_ATPase_N"/>
    <property type="match status" value="1"/>
</dbReference>
<keyword evidence="11" id="KW-0067">ATP-binding</keyword>
<evidence type="ECO:0000256" key="1">
    <source>
        <dbReference type="ARBA" id="ARBA00003954"/>
    </source>
</evidence>
<protein>
    <recommendedName>
        <fullName evidence="5">Magnesium-transporting ATPase, P-type 1</fullName>
        <ecNumber evidence="4">7.2.2.14</ecNumber>
    </recommendedName>
    <alternativeName>
        <fullName evidence="16">Mg(2+) transport ATPase, P-type 1</fullName>
    </alternativeName>
</protein>
<dbReference type="Gene3D" id="3.40.1110.10">
    <property type="entry name" value="Calcium-transporting ATPase, cytoplasmic domain N"/>
    <property type="match status" value="1"/>
</dbReference>
<evidence type="ECO:0000256" key="7">
    <source>
        <dbReference type="ARBA" id="ARBA00022519"/>
    </source>
</evidence>
<dbReference type="PRINTS" id="PR01836">
    <property type="entry name" value="MGATPASE"/>
</dbReference>
<keyword evidence="10" id="KW-0547">Nucleotide-binding</keyword>
<dbReference type="AlphaFoldDB" id="A0A250JX49"/>
<keyword evidence="15 18" id="KW-0472">Membrane</keyword>
<dbReference type="EMBL" id="CP022203">
    <property type="protein sequence ID" value="ATB47921.1"/>
    <property type="molecule type" value="Genomic_DNA"/>
</dbReference>
<evidence type="ECO:0000256" key="17">
    <source>
        <dbReference type="ARBA" id="ARBA00047295"/>
    </source>
</evidence>
<dbReference type="InterPro" id="IPR023214">
    <property type="entry name" value="HAD_sf"/>
</dbReference>
<name>A0A250JX49_9BACT</name>
<dbReference type="SUPFAM" id="SSF81653">
    <property type="entry name" value="Calcium ATPase, transduction domain A"/>
    <property type="match status" value="1"/>
</dbReference>
<sequence length="1160" mass="124679">MTLRRDWRKWGFGLALLAAVILIATRWTEQREFALLLRRSAPAWLLLAALLQAATYLSQSAVWRSVLARTPFRVPLGALYAMSVAKLFIDQALPSAGVSGAALIVNGLGRRGVARGPVMACVVVETMTNYTALILALLVALGMAGWVGEARTLVWLGTAALVMLSGALIALLLRLSRGGAPVQPPRLVARIPGMKTLLQALAEAPASLTHDPRVLTEATGFNFIIHLLDAATLWALLRSLGVDAPPTGVFSAFMLSTLARTLGVIPGGLGTFEAASIGLLNLMGVPLEAALSGTLLFRGYSFYVPLLPGLLLSRGELREQRAAARPPPIEHPWALPAPALREALRTTPQGLSTDEAARRLEQYGTNALEERRPPSHLRVVWLQLRTPLVLLLVFAAVISAFTGSWSDASIILAIVLGSVLLGSSREYKAQVTIARLRERVATTVEVLRDGRTVSVPLADVVPGDVVLLSAGSVVPADARVLEATDLFVSQAMLTGESFPVEKRPGEAAPGAALAGRDNCVFRGTHVRNGTARALVVATGRDTAFGGIARRLTLRAPETEFDRGLRQFGHVLLTTMVVMVLAVVTVNVLLDRPPVETLLFALALAVGLSPELLPAILNVNLSTGSQAMAARGVLVRRLSAIENLGGMDVLCTDKTGTLTEGVVSLHGAHDAAGQPSEDVLALAALNAAFQTGLSNPLDEAILRARRPPPDAAGKLGEIPYDFVRKRLSVIVRRKGEVQLITKGAFTQVVQVCTHVADGAPLDARWKEDLQRRADAWGEQGVRILALATRAIEARERYAREDEHALTFRGFLAFIDRPKEGAREALLELSRLGVGTRLITGDNRRVAEHVARQVGLGTARVLTGAQLHQLTDEALWHQAELTELFVEVDPTQKERIILALKKQGHVVGFLGDGVNDAPAMHAADASICVDHAAVVVGEAADFVLLQRHLDVVRRGIEEGRRTFANTLKYILTTTSANLGNMMSMAAASLFLPFLPLLPGQILLNNFLSDIPAVGLAGDSVDPELVDRPRRWDMRLIGRFMVAFGLLSSCFDLLTFGVLLGLFQAGPALFRTGWFIESLLTELLIALVVRTRRPFLRSRPGTLLLVSTAAVTVFTFLVPWLPFAGALGFVRPPVTLLVAVAVITVLYVVAAERAKGPFFRGQD</sequence>
<keyword evidence="13" id="KW-1278">Translocase</keyword>
<dbReference type="InterPro" id="IPR044492">
    <property type="entry name" value="P_typ_ATPase_HD_dom"/>
</dbReference>
<comment type="similarity">
    <text evidence="3">Belongs to the cation transport ATPase (P-type) (TC 3.A.3) family. Type IIIB subfamily.</text>
</comment>
<gene>
    <name evidence="20" type="ORF">MYMAC_003544</name>
</gene>
<accession>A0A250JX49</accession>
<dbReference type="InterPro" id="IPR001757">
    <property type="entry name" value="P_typ_ATPase"/>
</dbReference>
<organism evidence="20 21">
    <name type="scientific">Corallococcus macrosporus DSM 14697</name>
    <dbReference type="NCBI Taxonomy" id="1189310"/>
    <lineage>
        <taxon>Bacteria</taxon>
        <taxon>Pseudomonadati</taxon>
        <taxon>Myxococcota</taxon>
        <taxon>Myxococcia</taxon>
        <taxon>Myxococcales</taxon>
        <taxon>Cystobacterineae</taxon>
        <taxon>Myxococcaceae</taxon>
        <taxon>Corallococcus</taxon>
    </lineage>
</organism>
<dbReference type="GO" id="GO:0015444">
    <property type="term" value="F:P-type magnesium transporter activity"/>
    <property type="evidence" value="ECO:0007669"/>
    <property type="project" value="UniProtKB-EC"/>
</dbReference>
<dbReference type="InterPro" id="IPR008250">
    <property type="entry name" value="ATPase_P-typ_transduc_dom_A_sf"/>
</dbReference>
<evidence type="ECO:0000256" key="8">
    <source>
        <dbReference type="ARBA" id="ARBA00022553"/>
    </source>
</evidence>
<evidence type="ECO:0000256" key="10">
    <source>
        <dbReference type="ARBA" id="ARBA00022741"/>
    </source>
</evidence>
<dbReference type="NCBIfam" id="TIGR01494">
    <property type="entry name" value="ATPase_P-type"/>
    <property type="match status" value="2"/>
</dbReference>
<feature type="transmembrane region" description="Helical" evidence="18">
    <location>
        <begin position="1037"/>
        <end position="1060"/>
    </location>
</feature>
<feature type="transmembrane region" description="Helical" evidence="18">
    <location>
        <begin position="597"/>
        <end position="620"/>
    </location>
</feature>
<dbReference type="InterPro" id="IPR006068">
    <property type="entry name" value="ATPase_P-typ_cation-transptr_C"/>
</dbReference>
<dbReference type="Pfam" id="PF00689">
    <property type="entry name" value="Cation_ATPase_C"/>
    <property type="match status" value="1"/>
</dbReference>
<keyword evidence="6" id="KW-1003">Cell membrane</keyword>
<feature type="transmembrane region" description="Helical" evidence="18">
    <location>
        <begin position="1130"/>
        <end position="1147"/>
    </location>
</feature>
<feature type="transmembrane region" description="Helical" evidence="18">
    <location>
        <begin position="379"/>
        <end position="402"/>
    </location>
</feature>
<feature type="transmembrane region" description="Helical" evidence="18">
    <location>
        <begin position="153"/>
        <end position="175"/>
    </location>
</feature>
<dbReference type="KEGG" id="mmas:MYMAC_003544"/>
<dbReference type="SFLD" id="SFLDS00003">
    <property type="entry name" value="Haloacid_Dehalogenase"/>
    <property type="match status" value="1"/>
</dbReference>
<dbReference type="InterPro" id="IPR036412">
    <property type="entry name" value="HAD-like_sf"/>
</dbReference>
<dbReference type="InterPro" id="IPR059000">
    <property type="entry name" value="ATPase_P-type_domA"/>
</dbReference>
<feature type="transmembrane region" description="Helical" evidence="18">
    <location>
        <begin position="1098"/>
        <end position="1118"/>
    </location>
</feature>
<dbReference type="RefSeq" id="WP_204817704.1">
    <property type="nucleotide sequence ID" value="NZ_CP022203.1"/>
</dbReference>
<feature type="transmembrane region" description="Helical" evidence="18">
    <location>
        <begin position="118"/>
        <end position="147"/>
    </location>
</feature>
<keyword evidence="12" id="KW-0460">Magnesium</keyword>
<evidence type="ECO:0000256" key="3">
    <source>
        <dbReference type="ARBA" id="ARBA00008746"/>
    </source>
</evidence>
<evidence type="ECO:0000256" key="5">
    <source>
        <dbReference type="ARBA" id="ARBA00013555"/>
    </source>
</evidence>
<dbReference type="InterPro" id="IPR018303">
    <property type="entry name" value="ATPase_P-typ_P_site"/>
</dbReference>
<keyword evidence="14 18" id="KW-1133">Transmembrane helix</keyword>
<evidence type="ECO:0000256" key="2">
    <source>
        <dbReference type="ARBA" id="ARBA00004429"/>
    </source>
</evidence>
<dbReference type="Pfam" id="PF00122">
    <property type="entry name" value="E1-E2_ATPase"/>
    <property type="match status" value="1"/>
</dbReference>
<evidence type="ECO:0000256" key="14">
    <source>
        <dbReference type="ARBA" id="ARBA00022989"/>
    </source>
</evidence>
<keyword evidence="9 18" id="KW-0812">Transmembrane</keyword>
<feature type="transmembrane region" description="Helical" evidence="18">
    <location>
        <begin position="567"/>
        <end position="585"/>
    </location>
</feature>
<evidence type="ECO:0000313" key="20">
    <source>
        <dbReference type="EMBL" id="ATB47921.1"/>
    </source>
</evidence>
<evidence type="ECO:0000256" key="16">
    <source>
        <dbReference type="ARBA" id="ARBA00029806"/>
    </source>
</evidence>
<feature type="transmembrane region" description="Helical" evidence="18">
    <location>
        <begin position="408"/>
        <end position="427"/>
    </location>
</feature>
<dbReference type="Gene3D" id="3.40.50.1000">
    <property type="entry name" value="HAD superfamily/HAD-like"/>
    <property type="match status" value="1"/>
</dbReference>
<keyword evidence="21" id="KW-1185">Reference proteome</keyword>
<evidence type="ECO:0000259" key="19">
    <source>
        <dbReference type="SMART" id="SM00831"/>
    </source>
</evidence>
<dbReference type="Proteomes" id="UP000217343">
    <property type="component" value="Chromosome"/>
</dbReference>
<dbReference type="GO" id="GO:0005886">
    <property type="term" value="C:plasma membrane"/>
    <property type="evidence" value="ECO:0007669"/>
    <property type="project" value="UniProtKB-SubCell"/>
</dbReference>
<reference evidence="20 21" key="1">
    <citation type="submission" date="2017-06" db="EMBL/GenBank/DDBJ databases">
        <title>Sequencing and comparative analysis of myxobacterial genomes.</title>
        <authorList>
            <person name="Rupp O."/>
            <person name="Goesmann A."/>
            <person name="Sogaard-Andersen L."/>
        </authorList>
    </citation>
    <scope>NUCLEOTIDE SEQUENCE [LARGE SCALE GENOMIC DNA]</scope>
    <source>
        <strain evidence="20 21">DSM 14697</strain>
    </source>
</reference>
<dbReference type="InterPro" id="IPR004014">
    <property type="entry name" value="ATPase_P-typ_cation-transptr_N"/>
</dbReference>
<evidence type="ECO:0000256" key="9">
    <source>
        <dbReference type="ARBA" id="ARBA00022692"/>
    </source>
</evidence>
<dbReference type="Pfam" id="PF03706">
    <property type="entry name" value="LPG_synthase_TM"/>
    <property type="match status" value="1"/>
</dbReference>
<dbReference type="InterPro" id="IPR006415">
    <property type="entry name" value="P-type_ATPase_IIIB"/>
</dbReference>